<dbReference type="Gene3D" id="3.30.1330.30">
    <property type="match status" value="1"/>
</dbReference>
<keyword evidence="1" id="KW-0689">Ribosomal protein</keyword>
<organism evidence="2 3">
    <name type="scientific">Mesorhabditis belari</name>
    <dbReference type="NCBI Taxonomy" id="2138241"/>
    <lineage>
        <taxon>Eukaryota</taxon>
        <taxon>Metazoa</taxon>
        <taxon>Ecdysozoa</taxon>
        <taxon>Nematoda</taxon>
        <taxon>Chromadorea</taxon>
        <taxon>Rhabditida</taxon>
        <taxon>Rhabditina</taxon>
        <taxon>Rhabditomorpha</taxon>
        <taxon>Rhabditoidea</taxon>
        <taxon>Rhabditidae</taxon>
        <taxon>Mesorhabditinae</taxon>
        <taxon>Mesorhabditis</taxon>
    </lineage>
</organism>
<sequence length="181" mass="20575">MEYLSSIPCIHRRPSCSEHSPHEKQYLYTLLCGSRWELDPKDRHLFAYCFEQLKLSLTPSFSESRGRIGNKLVQESALLNSYDGWRLDVLAESQVPYAIMKGKAVLGRIVRRKTTSSIAIVDVKPEDKATLAKITEAVSNNFNDRADEIRRHWGGHTMSDRSQAKVAKLERAKAKEVAQKA</sequence>
<proteinExistence type="inferred from homology"/>
<name>A0AAF3FD35_9BILA</name>
<reference evidence="3" key="1">
    <citation type="submission" date="2024-02" db="UniProtKB">
        <authorList>
            <consortium name="WormBaseParasite"/>
        </authorList>
    </citation>
    <scope>IDENTIFICATION</scope>
</reference>
<dbReference type="WBParaSite" id="MBELARI_LOCUS4901">
    <property type="protein sequence ID" value="MBELARI_LOCUS4901"/>
    <property type="gene ID" value="MBELARI_LOCUS4901"/>
</dbReference>
<dbReference type="SUPFAM" id="SSF55315">
    <property type="entry name" value="L30e-like"/>
    <property type="match status" value="1"/>
</dbReference>
<dbReference type="GO" id="GO:0022625">
    <property type="term" value="C:cytosolic large ribosomal subunit"/>
    <property type="evidence" value="ECO:0007669"/>
    <property type="project" value="UniProtKB-UniRule"/>
</dbReference>
<comment type="similarity">
    <text evidence="1">Belongs to the eukaryotic ribosomal protein eL8 family.</text>
</comment>
<dbReference type="InterPro" id="IPR029064">
    <property type="entry name" value="Ribosomal_eL30-like_sf"/>
</dbReference>
<evidence type="ECO:0000313" key="3">
    <source>
        <dbReference type="WBParaSite" id="MBELARI_LOCUS4901"/>
    </source>
</evidence>
<evidence type="ECO:0000256" key="1">
    <source>
        <dbReference type="RuleBase" id="RU367042"/>
    </source>
</evidence>
<dbReference type="Proteomes" id="UP000887575">
    <property type="component" value="Unassembled WGS sequence"/>
</dbReference>
<protein>
    <recommendedName>
        <fullName evidence="1">60S ribosomal protein L7a</fullName>
    </recommendedName>
</protein>
<dbReference type="AlphaFoldDB" id="A0AAF3FD35"/>
<keyword evidence="1" id="KW-0687">Ribonucleoprotein</keyword>
<keyword evidence="2" id="KW-1185">Reference proteome</keyword>
<dbReference type="PRINTS" id="PR00882">
    <property type="entry name" value="RIBOSOMALL7A"/>
</dbReference>
<evidence type="ECO:0000313" key="2">
    <source>
        <dbReference type="Proteomes" id="UP000887575"/>
    </source>
</evidence>
<dbReference type="GO" id="GO:0003723">
    <property type="term" value="F:RNA binding"/>
    <property type="evidence" value="ECO:0007669"/>
    <property type="project" value="UniProtKB-UniRule"/>
</dbReference>
<dbReference type="InterPro" id="IPR001921">
    <property type="entry name" value="Ribosomal_eL8_euk"/>
</dbReference>
<comment type="function">
    <text evidence="1">Component of the ribosome.</text>
</comment>
<accession>A0AAF3FD35</accession>